<keyword evidence="4 7" id="KW-1133">Transmembrane helix</keyword>
<evidence type="ECO:0000256" key="7">
    <source>
        <dbReference type="SAM" id="Phobius"/>
    </source>
</evidence>
<protein>
    <submittedName>
        <fullName evidence="10">ABC transporter permease</fullName>
    </submittedName>
</protein>
<sequence>MITVRDLIHISVRQVFRQRRRSLGVVLAIALGTAGLLAVMAMGDEVKKKLNHDLDLLGGATLIKMGFDEEKHPGTRDKFFTDETQEALRALQGVDVVSAATEKINWVPMFVNDKKYVVPVQGVDAGYWSANSLEPVSGFLFDKSFVGKRALVCVIGEELAESLFGEENALGNYIHIGKEMYKVLGVVGGLQIGQRKSYAFVPLTTAIDRSGKDYRSDRIYLRCKTWDDVKPVADALLATVKAHQSADYLVIEVSWEQLHRLVLIVWWVQLFIFVSIGATLTLGGFGIWNGMMSSVIARTREIGLKKAMGAEGRDIKSQFLCEAFCLSLSAAILGVVLGYWVVEFTSHFLGSTPSRDVFMNYAGMSIVFSGLLGLVTGYYPALRASRLDAVTAIRFE</sequence>
<keyword evidence="11" id="KW-1185">Reference proteome</keyword>
<feature type="domain" description="MacB-like periplasmic core" evidence="9">
    <location>
        <begin position="23"/>
        <end position="236"/>
    </location>
</feature>
<evidence type="ECO:0000259" key="8">
    <source>
        <dbReference type="Pfam" id="PF02687"/>
    </source>
</evidence>
<dbReference type="RefSeq" id="WP_338667755.1">
    <property type="nucleotide sequence ID" value="NZ_CP146609.1"/>
</dbReference>
<feature type="transmembrane region" description="Helical" evidence="7">
    <location>
        <begin position="319"/>
        <end position="341"/>
    </location>
</feature>
<keyword evidence="3 7" id="KW-0812">Transmembrane</keyword>
<dbReference type="Pfam" id="PF02687">
    <property type="entry name" value="FtsX"/>
    <property type="match status" value="1"/>
</dbReference>
<feature type="transmembrane region" description="Helical" evidence="7">
    <location>
        <begin position="264"/>
        <end position="288"/>
    </location>
</feature>
<evidence type="ECO:0000256" key="6">
    <source>
        <dbReference type="ARBA" id="ARBA00038076"/>
    </source>
</evidence>
<feature type="transmembrane region" description="Helical" evidence="7">
    <location>
        <begin position="361"/>
        <end position="379"/>
    </location>
</feature>
<reference evidence="10 11" key="1">
    <citation type="submission" date="2024-03" db="EMBL/GenBank/DDBJ databases">
        <title>Phenotype and Genome Characterization of a Sulfate-Reducing Bacterium Pseudodesulfovibrio sp. strain 5S69, isolated from Petroleum Reservoir in Tatarstan (Russia).</title>
        <authorList>
            <person name="Bidzhieva S.K."/>
            <person name="Kadnikov V."/>
            <person name="Tourova T.P."/>
            <person name="Samigullina S.R."/>
            <person name="Sokolova D.S."/>
            <person name="Poltaraus A.B."/>
            <person name="Avtukh A.N."/>
            <person name="Tereshina V.M."/>
            <person name="Mardanov A.V."/>
            <person name="Nazina T.N."/>
        </authorList>
    </citation>
    <scope>NUCLEOTIDE SEQUENCE [LARGE SCALE GENOMIC DNA]</scope>
    <source>
        <strain evidence="10 11">5S69</strain>
    </source>
</reference>
<dbReference type="Proteomes" id="UP001385389">
    <property type="component" value="Chromosome"/>
</dbReference>
<evidence type="ECO:0000256" key="5">
    <source>
        <dbReference type="ARBA" id="ARBA00023136"/>
    </source>
</evidence>
<evidence type="ECO:0000256" key="3">
    <source>
        <dbReference type="ARBA" id="ARBA00022692"/>
    </source>
</evidence>
<evidence type="ECO:0000256" key="1">
    <source>
        <dbReference type="ARBA" id="ARBA00004651"/>
    </source>
</evidence>
<evidence type="ECO:0000256" key="4">
    <source>
        <dbReference type="ARBA" id="ARBA00022989"/>
    </source>
</evidence>
<dbReference type="EMBL" id="CP146609">
    <property type="protein sequence ID" value="WWX22074.1"/>
    <property type="molecule type" value="Genomic_DNA"/>
</dbReference>
<feature type="transmembrane region" description="Helical" evidence="7">
    <location>
        <begin position="23"/>
        <end position="43"/>
    </location>
</feature>
<evidence type="ECO:0000259" key="9">
    <source>
        <dbReference type="Pfam" id="PF12704"/>
    </source>
</evidence>
<keyword evidence="5 7" id="KW-0472">Membrane</keyword>
<dbReference type="InterPro" id="IPR050250">
    <property type="entry name" value="Macrolide_Exporter_MacB"/>
</dbReference>
<dbReference type="PANTHER" id="PTHR30572:SF4">
    <property type="entry name" value="ABC TRANSPORTER PERMEASE YTRF"/>
    <property type="match status" value="1"/>
</dbReference>
<proteinExistence type="inferred from homology"/>
<accession>A0ABZ2ITQ1</accession>
<keyword evidence="2" id="KW-1003">Cell membrane</keyword>
<dbReference type="InterPro" id="IPR025857">
    <property type="entry name" value="MacB_PCD"/>
</dbReference>
<organism evidence="10 11">
    <name type="scientific">Pseudodesulfovibrio methanolicus</name>
    <dbReference type="NCBI Taxonomy" id="3126690"/>
    <lineage>
        <taxon>Bacteria</taxon>
        <taxon>Pseudomonadati</taxon>
        <taxon>Thermodesulfobacteriota</taxon>
        <taxon>Desulfovibrionia</taxon>
        <taxon>Desulfovibrionales</taxon>
        <taxon>Desulfovibrionaceae</taxon>
    </lineage>
</organism>
<gene>
    <name evidence="10" type="ORF">V8V93_16715</name>
</gene>
<comment type="similarity">
    <text evidence="6">Belongs to the ABC-4 integral membrane protein family.</text>
</comment>
<dbReference type="PANTHER" id="PTHR30572">
    <property type="entry name" value="MEMBRANE COMPONENT OF TRANSPORTER-RELATED"/>
    <property type="match status" value="1"/>
</dbReference>
<evidence type="ECO:0000313" key="11">
    <source>
        <dbReference type="Proteomes" id="UP001385389"/>
    </source>
</evidence>
<evidence type="ECO:0000256" key="2">
    <source>
        <dbReference type="ARBA" id="ARBA00022475"/>
    </source>
</evidence>
<dbReference type="InterPro" id="IPR003838">
    <property type="entry name" value="ABC3_permease_C"/>
</dbReference>
<comment type="subcellular location">
    <subcellularLocation>
        <location evidence="1">Cell membrane</location>
        <topology evidence="1">Multi-pass membrane protein</topology>
    </subcellularLocation>
</comment>
<dbReference type="Pfam" id="PF12704">
    <property type="entry name" value="MacB_PCD"/>
    <property type="match status" value="1"/>
</dbReference>
<feature type="domain" description="ABC3 transporter permease C-terminal" evidence="8">
    <location>
        <begin position="276"/>
        <end position="387"/>
    </location>
</feature>
<evidence type="ECO:0000313" key="10">
    <source>
        <dbReference type="EMBL" id="WWX22074.1"/>
    </source>
</evidence>
<name>A0ABZ2ITQ1_9BACT</name>